<keyword evidence="4" id="KW-1185">Reference proteome</keyword>
<dbReference type="OrthoDB" id="6495095at2"/>
<keyword evidence="1" id="KW-0732">Signal</keyword>
<dbReference type="PROSITE" id="PS50983">
    <property type="entry name" value="FE_B12_PBP"/>
    <property type="match status" value="1"/>
</dbReference>
<dbReference type="InterPro" id="IPR002491">
    <property type="entry name" value="ABC_transptr_periplasmic_BD"/>
</dbReference>
<dbReference type="GO" id="GO:0071281">
    <property type="term" value="P:cellular response to iron ion"/>
    <property type="evidence" value="ECO:0007669"/>
    <property type="project" value="TreeGrafter"/>
</dbReference>
<dbReference type="EMBL" id="AP019368">
    <property type="protein sequence ID" value="BBH54591.1"/>
    <property type="molecule type" value="Genomic_DNA"/>
</dbReference>
<evidence type="ECO:0000256" key="1">
    <source>
        <dbReference type="ARBA" id="ARBA00022729"/>
    </source>
</evidence>
<dbReference type="Gene3D" id="3.40.50.1980">
    <property type="entry name" value="Nitrogenase molybdenum iron protein domain"/>
    <property type="match status" value="2"/>
</dbReference>
<dbReference type="NCBIfam" id="NF038402">
    <property type="entry name" value="TroA_like"/>
    <property type="match status" value="1"/>
</dbReference>
<dbReference type="InterPro" id="IPR054828">
    <property type="entry name" value="Vit_B12_bind_prot"/>
</dbReference>
<gene>
    <name evidence="3" type="ORF">JCM31447_30630</name>
</gene>
<protein>
    <submittedName>
        <fullName evidence="3">Periplasmic binding protein</fullName>
    </submittedName>
</protein>
<name>A0A4P2VND2_FLUSA</name>
<dbReference type="Proteomes" id="UP000291236">
    <property type="component" value="Chromosome"/>
</dbReference>
<evidence type="ECO:0000259" key="2">
    <source>
        <dbReference type="PROSITE" id="PS50983"/>
    </source>
</evidence>
<organism evidence="3 4">
    <name type="scientific">Fluviispira sanaruensis</name>
    <dbReference type="NCBI Taxonomy" id="2493639"/>
    <lineage>
        <taxon>Bacteria</taxon>
        <taxon>Pseudomonadati</taxon>
        <taxon>Bdellovibrionota</taxon>
        <taxon>Oligoflexia</taxon>
        <taxon>Silvanigrellales</taxon>
        <taxon>Silvanigrellaceae</taxon>
        <taxon>Fluviispira</taxon>
    </lineage>
</organism>
<feature type="domain" description="Fe/B12 periplasmic-binding" evidence="2">
    <location>
        <begin position="26"/>
        <end position="271"/>
    </location>
</feature>
<dbReference type="PANTHER" id="PTHR30535">
    <property type="entry name" value="VITAMIN B12-BINDING PROTEIN"/>
    <property type="match status" value="1"/>
</dbReference>
<evidence type="ECO:0000313" key="3">
    <source>
        <dbReference type="EMBL" id="BBH54591.1"/>
    </source>
</evidence>
<proteinExistence type="predicted"/>
<accession>A0A4P2VND2</accession>
<dbReference type="RefSeq" id="WP_130612615.1">
    <property type="nucleotide sequence ID" value="NZ_AP019368.1"/>
</dbReference>
<dbReference type="AlphaFoldDB" id="A0A4P2VND2"/>
<dbReference type="PANTHER" id="PTHR30535:SF34">
    <property type="entry name" value="MOLYBDATE-BINDING PROTEIN MOLA"/>
    <property type="match status" value="1"/>
</dbReference>
<dbReference type="Pfam" id="PF01497">
    <property type="entry name" value="Peripla_BP_2"/>
    <property type="match status" value="1"/>
</dbReference>
<dbReference type="SUPFAM" id="SSF53807">
    <property type="entry name" value="Helical backbone' metal receptor"/>
    <property type="match status" value="1"/>
</dbReference>
<evidence type="ECO:0000313" key="4">
    <source>
        <dbReference type="Proteomes" id="UP000291236"/>
    </source>
</evidence>
<reference evidence="3 4" key="1">
    <citation type="submission" date="2018-12" db="EMBL/GenBank/DDBJ databases">
        <title>Rubrispira sanarue gen. nov., sp., nov., a member of the order Silvanigrellales, isolated from a brackish lake in Hamamatsu Japan.</title>
        <authorList>
            <person name="Maejima Y."/>
            <person name="Iino T."/>
            <person name="Muraguchi Y."/>
            <person name="Fukuda K."/>
            <person name="Nojiri H."/>
            <person name="Ohkuma M."/>
            <person name="Moriuchi R."/>
            <person name="Dohra H."/>
            <person name="Kimbara K."/>
            <person name="Shintani M."/>
        </authorList>
    </citation>
    <scope>NUCLEOTIDE SEQUENCE [LARGE SCALE GENOMIC DNA]</scope>
    <source>
        <strain evidence="3 4">RF1110005</strain>
    </source>
</reference>
<dbReference type="InterPro" id="IPR050902">
    <property type="entry name" value="ABC_Transporter_SBP"/>
</dbReference>
<dbReference type="KEGG" id="sbf:JCM31447_30630"/>
<sequence>MRSKYFNFVILIIFYFQVSYANNKQKIVTLAPNLTEIVFALDLGDQLVGNTLICDYPIKAKSIFKVGQYNDPNLEKILTSGATVVLATKGNPITKLNKLKSYGIKIIEVNPERAEDLPVIIKEVAKKLGVEKKGEIIAKRIQEAMDSLENKPKKSNSFLFALQFNPIYSVSEETWLGGLFLKSGLKNIVGKSVIKYPIISEEYLIKNRPDIILVGSVEGKNKKESLTLQTGFIKKIYGNDIDKIKVIIVPDDVLVRPGPRIIEGIKFIESL</sequence>